<name>A0A3M7QNC3_BRAPC</name>
<gene>
    <name evidence="1" type="ORF">BpHYR1_053332</name>
</gene>
<reference evidence="1 2" key="1">
    <citation type="journal article" date="2018" name="Sci. Rep.">
        <title>Genomic signatures of local adaptation to the degree of environmental predictability in rotifers.</title>
        <authorList>
            <person name="Franch-Gras L."/>
            <person name="Hahn C."/>
            <person name="Garcia-Roger E.M."/>
            <person name="Carmona M.J."/>
            <person name="Serra M."/>
            <person name="Gomez A."/>
        </authorList>
    </citation>
    <scope>NUCLEOTIDE SEQUENCE [LARGE SCALE GENOMIC DNA]</scope>
    <source>
        <strain evidence="1">HYR1</strain>
    </source>
</reference>
<evidence type="ECO:0000313" key="1">
    <source>
        <dbReference type="EMBL" id="RNA12927.1"/>
    </source>
</evidence>
<accession>A0A3M7QNC3</accession>
<proteinExistence type="predicted"/>
<protein>
    <submittedName>
        <fullName evidence="1">Uncharacterized protein</fullName>
    </submittedName>
</protein>
<keyword evidence="2" id="KW-1185">Reference proteome</keyword>
<dbReference type="EMBL" id="REGN01005559">
    <property type="protein sequence ID" value="RNA12927.1"/>
    <property type="molecule type" value="Genomic_DNA"/>
</dbReference>
<dbReference type="AlphaFoldDB" id="A0A3M7QNC3"/>
<organism evidence="1 2">
    <name type="scientific">Brachionus plicatilis</name>
    <name type="common">Marine rotifer</name>
    <name type="synonym">Brachionus muelleri</name>
    <dbReference type="NCBI Taxonomy" id="10195"/>
    <lineage>
        <taxon>Eukaryota</taxon>
        <taxon>Metazoa</taxon>
        <taxon>Spiralia</taxon>
        <taxon>Gnathifera</taxon>
        <taxon>Rotifera</taxon>
        <taxon>Eurotatoria</taxon>
        <taxon>Monogononta</taxon>
        <taxon>Pseudotrocha</taxon>
        <taxon>Ploima</taxon>
        <taxon>Brachionidae</taxon>
        <taxon>Brachionus</taxon>
    </lineage>
</organism>
<evidence type="ECO:0000313" key="2">
    <source>
        <dbReference type="Proteomes" id="UP000276133"/>
    </source>
</evidence>
<comment type="caution">
    <text evidence="1">The sequence shown here is derived from an EMBL/GenBank/DDBJ whole genome shotgun (WGS) entry which is preliminary data.</text>
</comment>
<sequence>MKQSETTVVSPSSVVCKICANKFRFIFNTFKYGAILQNSHRFCRLLQKVKQQLFHFVSFTEQFCMKFHNVQLSYFLNKYCHNIIKSILLVQIQEKNPIKYCFDKY</sequence>
<dbReference type="Proteomes" id="UP000276133">
    <property type="component" value="Unassembled WGS sequence"/>
</dbReference>